<evidence type="ECO:0000256" key="1">
    <source>
        <dbReference type="SAM" id="MobiDB-lite"/>
    </source>
</evidence>
<evidence type="ECO:0000313" key="3">
    <source>
        <dbReference type="Proteomes" id="UP000233387"/>
    </source>
</evidence>
<accession>A0A2N3IIW0</accession>
<dbReference type="RefSeq" id="WP_101357998.1">
    <property type="nucleotide sequence ID" value="NZ_NKXO01000009.1"/>
</dbReference>
<name>A0A2N3IIW0_9BACT</name>
<proteinExistence type="predicted"/>
<protein>
    <submittedName>
        <fullName evidence="2">Uncharacterized protein</fullName>
    </submittedName>
</protein>
<feature type="compositionally biased region" description="Basic residues" evidence="1">
    <location>
        <begin position="97"/>
        <end position="110"/>
    </location>
</feature>
<reference evidence="2 3" key="1">
    <citation type="submission" date="2017-06" db="EMBL/GenBank/DDBJ databases">
        <title>Raineya orbicola gen. nov., sp. nov. a slightly thermophilic bacterium of the phylum Bacteroidetes and the description of Raineyaceae fam. nov.</title>
        <authorList>
            <person name="Albuquerque L."/>
            <person name="Polonia A.R.M."/>
            <person name="Barroso C."/>
            <person name="Froufe H.J.C."/>
            <person name="Lage O."/>
            <person name="Lobo-Da-Cunha A."/>
            <person name="Egas C."/>
            <person name="Da Costa M.S."/>
        </authorList>
    </citation>
    <scope>NUCLEOTIDE SEQUENCE [LARGE SCALE GENOMIC DNA]</scope>
    <source>
        <strain evidence="2 3">SPSPC-11</strain>
    </source>
</reference>
<feature type="region of interest" description="Disordered" evidence="1">
    <location>
        <begin position="87"/>
        <end position="142"/>
    </location>
</feature>
<dbReference type="Proteomes" id="UP000233387">
    <property type="component" value="Unassembled WGS sequence"/>
</dbReference>
<gene>
    <name evidence="2" type="ORF">Rain11_0732</name>
</gene>
<keyword evidence="3" id="KW-1185">Reference proteome</keyword>
<comment type="caution">
    <text evidence="2">The sequence shown here is derived from an EMBL/GenBank/DDBJ whole genome shotgun (WGS) entry which is preliminary data.</text>
</comment>
<sequence>MKYLFYITCIWLIFACNRKPSTCAAYQEVGTVAIPEDGYVPTNFIITERHSKTGLVKKVGGVSKKKHKTRAEQSKIFRKEKKFIKDKELFPDNNSKATRKKKSKKSKRAKNANEEEQEQPEKPEENPPALPEEKQEPKKDGN</sequence>
<dbReference type="EMBL" id="NKXO01000009">
    <property type="protein sequence ID" value="PKQ70211.1"/>
    <property type="molecule type" value="Genomic_DNA"/>
</dbReference>
<dbReference type="OrthoDB" id="9943558at2"/>
<dbReference type="AlphaFoldDB" id="A0A2N3IIW0"/>
<organism evidence="2 3">
    <name type="scientific">Raineya orbicola</name>
    <dbReference type="NCBI Taxonomy" id="2016530"/>
    <lineage>
        <taxon>Bacteria</taxon>
        <taxon>Pseudomonadati</taxon>
        <taxon>Bacteroidota</taxon>
        <taxon>Cytophagia</taxon>
        <taxon>Cytophagales</taxon>
        <taxon>Raineyaceae</taxon>
        <taxon>Raineya</taxon>
    </lineage>
</organism>
<evidence type="ECO:0000313" key="2">
    <source>
        <dbReference type="EMBL" id="PKQ70211.1"/>
    </source>
</evidence>
<dbReference type="PROSITE" id="PS51257">
    <property type="entry name" value="PROKAR_LIPOPROTEIN"/>
    <property type="match status" value="1"/>
</dbReference>
<feature type="compositionally biased region" description="Basic and acidic residues" evidence="1">
    <location>
        <begin position="119"/>
        <end position="142"/>
    </location>
</feature>